<keyword evidence="1" id="KW-0812">Transmembrane</keyword>
<proteinExistence type="predicted"/>
<feature type="transmembrane region" description="Helical" evidence="1">
    <location>
        <begin position="209"/>
        <end position="227"/>
    </location>
</feature>
<feature type="transmembrane region" description="Helical" evidence="1">
    <location>
        <begin position="361"/>
        <end position="382"/>
    </location>
</feature>
<accession>A0A5M8B5L5</accession>
<dbReference type="RefSeq" id="WP_150082203.1">
    <property type="nucleotide sequence ID" value="NZ_VWRN01000015.1"/>
</dbReference>
<organism evidence="2 3">
    <name type="scientific">Cupriavidus cauae</name>
    <dbReference type="NCBI Taxonomy" id="2608999"/>
    <lineage>
        <taxon>Bacteria</taxon>
        <taxon>Pseudomonadati</taxon>
        <taxon>Pseudomonadota</taxon>
        <taxon>Betaproteobacteria</taxon>
        <taxon>Burkholderiales</taxon>
        <taxon>Burkholderiaceae</taxon>
        <taxon>Cupriavidus</taxon>
    </lineage>
</organism>
<dbReference type="EMBL" id="VWRN01000015">
    <property type="protein sequence ID" value="KAA6130823.1"/>
    <property type="molecule type" value="Genomic_DNA"/>
</dbReference>
<dbReference type="Proteomes" id="UP000324324">
    <property type="component" value="Unassembled WGS sequence"/>
</dbReference>
<dbReference type="Pfam" id="PF03929">
    <property type="entry name" value="PepSY_TM"/>
    <property type="match status" value="1"/>
</dbReference>
<feature type="transmembrane region" description="Helical" evidence="1">
    <location>
        <begin position="157"/>
        <end position="178"/>
    </location>
</feature>
<gene>
    <name evidence="2" type="ORF">F1599_03585</name>
</gene>
<keyword evidence="1" id="KW-0472">Membrane</keyword>
<evidence type="ECO:0000313" key="3">
    <source>
        <dbReference type="Proteomes" id="UP000324324"/>
    </source>
</evidence>
<evidence type="ECO:0000313" key="2">
    <source>
        <dbReference type="EMBL" id="KAA6130823.1"/>
    </source>
</evidence>
<sequence>MRSLLVRLHRWFGLAAAIFLFISGVTGAIISWDHELDEWLNPGLFHARTEGTPMPALELARHVEQADPRLRISYTPLELEPGHALTMFVEGRIDPATGKPFDLGFNQIAVDPVTGEIQARRMWGAVSLSRENLLPFLYKLHYTMHIPDGWGIELGKWFMGLIAMAWALDCLIALWLSFPSRAAWRKSFAFRWRKGGYALNFDLHRSGAVWLWGLLLLLAVTSISMNLETQVMRPLVAKLSPLSPNEFDKRTPRPLDRPHEPAVTREQVLAAARAEGARRGWTEPAGGIFYSSPYGLYGVGFFEAGNDHGDGGLGNNWLYFDGKTLAPAGGSLPGTGSAGDLFLQAQFPLHSGRILGLPGRVLISLMGLVVATLCVTGVVIWARKRAGRRAAAGMRQVHSIPAAGQGA</sequence>
<feature type="transmembrane region" description="Helical" evidence="1">
    <location>
        <begin position="12"/>
        <end position="32"/>
    </location>
</feature>
<reference evidence="2 3" key="1">
    <citation type="submission" date="2019-09" db="EMBL/GenBank/DDBJ databases">
        <title>Isolation of a novel species in the genus Cupriavidus from patients with sepsis using whole genome sequencing.</title>
        <authorList>
            <person name="Kweon O.J."/>
            <person name="Lee M.-K."/>
        </authorList>
    </citation>
    <scope>NUCLEOTIDE SEQUENCE [LARGE SCALE GENOMIC DNA]</scope>
    <source>
        <strain evidence="2 3">MKL-01</strain>
    </source>
</reference>
<comment type="caution">
    <text evidence="2">The sequence shown here is derived from an EMBL/GenBank/DDBJ whole genome shotgun (WGS) entry which is preliminary data.</text>
</comment>
<dbReference type="PANTHER" id="PTHR34219:SF5">
    <property type="entry name" value="BLR4505 PROTEIN"/>
    <property type="match status" value="1"/>
</dbReference>
<evidence type="ECO:0000256" key="1">
    <source>
        <dbReference type="SAM" id="Phobius"/>
    </source>
</evidence>
<dbReference type="InterPro" id="IPR005625">
    <property type="entry name" value="PepSY-ass_TM"/>
</dbReference>
<name>A0A5M8B5L5_9BURK</name>
<protein>
    <submittedName>
        <fullName evidence="2">PepSY domain-containing protein</fullName>
    </submittedName>
</protein>
<dbReference type="PANTHER" id="PTHR34219">
    <property type="entry name" value="IRON-REGULATED INNER MEMBRANE PROTEIN-RELATED"/>
    <property type="match status" value="1"/>
</dbReference>
<keyword evidence="1" id="KW-1133">Transmembrane helix</keyword>
<keyword evidence="3" id="KW-1185">Reference proteome</keyword>
<dbReference type="AlphaFoldDB" id="A0A5M8B5L5"/>